<feature type="chain" id="PRO_5016991463" evidence="4">
    <location>
        <begin position="23"/>
        <end position="315"/>
    </location>
</feature>
<feature type="signal peptide" evidence="4">
    <location>
        <begin position="1"/>
        <end position="22"/>
    </location>
</feature>
<dbReference type="Gene3D" id="3.20.20.60">
    <property type="entry name" value="Phosphoenolpyruvate-binding domains"/>
    <property type="match status" value="1"/>
</dbReference>
<dbReference type="RefSeq" id="WP_113957989.1">
    <property type="nucleotide sequence ID" value="NZ_QNRR01000002.1"/>
</dbReference>
<dbReference type="Proteomes" id="UP000253426">
    <property type="component" value="Unassembled WGS sequence"/>
</dbReference>
<name>A0A366HS20_9BACT</name>
<dbReference type="AlphaFoldDB" id="A0A366HS20"/>
<evidence type="ECO:0000256" key="3">
    <source>
        <dbReference type="ARBA" id="ARBA00023239"/>
    </source>
</evidence>
<evidence type="ECO:0000313" key="6">
    <source>
        <dbReference type="EMBL" id="RBP46480.1"/>
    </source>
</evidence>
<dbReference type="Pfam" id="PF03328">
    <property type="entry name" value="HpcH_HpaI"/>
    <property type="match status" value="1"/>
</dbReference>
<keyword evidence="3" id="KW-0456">Lyase</keyword>
<dbReference type="PANTHER" id="PTHR30502:SF0">
    <property type="entry name" value="PHOSPHOENOLPYRUVATE CARBOXYLASE FAMILY PROTEIN"/>
    <property type="match status" value="1"/>
</dbReference>
<evidence type="ECO:0000256" key="4">
    <source>
        <dbReference type="SAM" id="SignalP"/>
    </source>
</evidence>
<evidence type="ECO:0000259" key="5">
    <source>
        <dbReference type="Pfam" id="PF03328"/>
    </source>
</evidence>
<dbReference type="InterPro" id="IPR040442">
    <property type="entry name" value="Pyrv_kinase-like_dom_sf"/>
</dbReference>
<comment type="similarity">
    <text evidence="1">Belongs to the HpcH/HpaI aldolase family.</text>
</comment>
<keyword evidence="2" id="KW-0479">Metal-binding</keyword>
<dbReference type="EMBL" id="QNRR01000002">
    <property type="protein sequence ID" value="RBP46480.1"/>
    <property type="molecule type" value="Genomic_DNA"/>
</dbReference>
<proteinExistence type="inferred from homology"/>
<dbReference type="SUPFAM" id="SSF51621">
    <property type="entry name" value="Phosphoenolpyruvate/pyruvate domain"/>
    <property type="match status" value="1"/>
</dbReference>
<sequence>MKCVKDLFLTSILAMSAGLAFTQEPAASNAPRLNRYIELMEAKKPAFGVFSSIVSTRNGAAMAGSGLDFVIVDLEHSPFDPTRLEGYLLGMVNKGEVLKKGNLQPGVVPFVRVPAAGREHLQFVIKQVLDLGPMGIVVPHVDTPEDARAMVQACRFPQLNGVPDYEPVGKRGVGYGWAARYWGLSGTEYAERADLWPLDPKGELALWLMIETKESVDNCLAIARTPGVSGLFLGPSDLAFSLGVPLGDPAVEAAIEKVVAASKQSGVPLGTLCGAGEVEKRLAQGFRFLAVGGDGGPSASVKEAVSIGRRFKAKP</sequence>
<keyword evidence="7" id="KW-1185">Reference proteome</keyword>
<feature type="domain" description="HpcH/HpaI aldolase/citrate lyase" evidence="5">
    <location>
        <begin position="60"/>
        <end position="296"/>
    </location>
</feature>
<gene>
    <name evidence="6" type="ORF">DES53_102871</name>
</gene>
<dbReference type="InterPro" id="IPR015813">
    <property type="entry name" value="Pyrv/PenolPyrv_kinase-like_dom"/>
</dbReference>
<dbReference type="GO" id="GO:0005737">
    <property type="term" value="C:cytoplasm"/>
    <property type="evidence" value="ECO:0007669"/>
    <property type="project" value="TreeGrafter"/>
</dbReference>
<dbReference type="GO" id="GO:0016832">
    <property type="term" value="F:aldehyde-lyase activity"/>
    <property type="evidence" value="ECO:0007669"/>
    <property type="project" value="TreeGrafter"/>
</dbReference>
<organism evidence="6 7">
    <name type="scientific">Roseimicrobium gellanilyticum</name>
    <dbReference type="NCBI Taxonomy" id="748857"/>
    <lineage>
        <taxon>Bacteria</taxon>
        <taxon>Pseudomonadati</taxon>
        <taxon>Verrucomicrobiota</taxon>
        <taxon>Verrucomicrobiia</taxon>
        <taxon>Verrucomicrobiales</taxon>
        <taxon>Verrucomicrobiaceae</taxon>
        <taxon>Roseimicrobium</taxon>
    </lineage>
</organism>
<evidence type="ECO:0000256" key="1">
    <source>
        <dbReference type="ARBA" id="ARBA00005568"/>
    </source>
</evidence>
<evidence type="ECO:0000313" key="7">
    <source>
        <dbReference type="Proteomes" id="UP000253426"/>
    </source>
</evidence>
<keyword evidence="4" id="KW-0732">Signal</keyword>
<evidence type="ECO:0000256" key="2">
    <source>
        <dbReference type="ARBA" id="ARBA00022723"/>
    </source>
</evidence>
<accession>A0A366HS20</accession>
<dbReference type="InterPro" id="IPR005000">
    <property type="entry name" value="Aldolase/citrate-lyase_domain"/>
</dbReference>
<dbReference type="OrthoDB" id="86160at2"/>
<dbReference type="InterPro" id="IPR050251">
    <property type="entry name" value="HpcH-HpaI_aldolase"/>
</dbReference>
<comment type="caution">
    <text evidence="6">The sequence shown here is derived from an EMBL/GenBank/DDBJ whole genome shotgun (WGS) entry which is preliminary data.</text>
</comment>
<dbReference type="GO" id="GO:0046872">
    <property type="term" value="F:metal ion binding"/>
    <property type="evidence" value="ECO:0007669"/>
    <property type="project" value="UniProtKB-KW"/>
</dbReference>
<reference evidence="6 7" key="1">
    <citation type="submission" date="2018-06" db="EMBL/GenBank/DDBJ databases">
        <title>Genomic Encyclopedia of Type Strains, Phase IV (KMG-IV): sequencing the most valuable type-strain genomes for metagenomic binning, comparative biology and taxonomic classification.</title>
        <authorList>
            <person name="Goeker M."/>
        </authorList>
    </citation>
    <scope>NUCLEOTIDE SEQUENCE [LARGE SCALE GENOMIC DNA]</scope>
    <source>
        <strain evidence="6 7">DSM 25532</strain>
    </source>
</reference>
<dbReference type="PANTHER" id="PTHR30502">
    <property type="entry name" value="2-KETO-3-DEOXY-L-RHAMNONATE ALDOLASE"/>
    <property type="match status" value="1"/>
</dbReference>
<protein>
    <submittedName>
        <fullName evidence="6">4-hydroxy-2-oxoheptanedioate aldolase</fullName>
    </submittedName>
</protein>